<evidence type="ECO:0000313" key="2">
    <source>
        <dbReference type="EMBL" id="RZN63505.1"/>
    </source>
</evidence>
<dbReference type="AlphaFoldDB" id="A0A3R9PI95"/>
<dbReference type="EMBL" id="RCOS01000082">
    <property type="protein sequence ID" value="RSN74957.1"/>
    <property type="molecule type" value="Genomic_DNA"/>
</dbReference>
<keyword evidence="3" id="KW-1185">Reference proteome</keyword>
<dbReference type="Proteomes" id="UP000277582">
    <property type="component" value="Unassembled WGS sequence"/>
</dbReference>
<comment type="caution">
    <text evidence="1">The sequence shown here is derived from an EMBL/GenBank/DDBJ whole genome shotgun (WGS) entry which is preliminary data.</text>
</comment>
<evidence type="ECO:0000313" key="3">
    <source>
        <dbReference type="Proteomes" id="UP000277582"/>
    </source>
</evidence>
<dbReference type="EMBL" id="RXII01000013">
    <property type="protein sequence ID" value="RZN63505.1"/>
    <property type="molecule type" value="Genomic_DNA"/>
</dbReference>
<dbReference type="RefSeq" id="WP_125671338.1">
    <property type="nucleotide sequence ID" value="NZ_RCOS01000082.1"/>
</dbReference>
<protein>
    <submittedName>
        <fullName evidence="1">Uncharacterized protein</fullName>
    </submittedName>
</protein>
<proteinExistence type="predicted"/>
<dbReference type="Proteomes" id="UP000316217">
    <property type="component" value="Unassembled WGS sequence"/>
</dbReference>
<reference evidence="1 3" key="1">
    <citation type="submission" date="2018-10" db="EMBL/GenBank/DDBJ databases">
        <title>Co-occurring genomic capacity for anaerobic methane metabolism and dissimilatory sulfite reduction discovered in the Korarchaeota.</title>
        <authorList>
            <person name="Mckay L.J."/>
            <person name="Dlakic M."/>
            <person name="Fields M.W."/>
            <person name="Delmont T.O."/>
            <person name="Eren A.M."/>
            <person name="Jay Z.J."/>
            <person name="Klingelsmith K.B."/>
            <person name="Rusch D.B."/>
            <person name="Inskeep W.P."/>
        </authorList>
    </citation>
    <scope>NUCLEOTIDE SEQUENCE [LARGE SCALE GENOMIC DNA]</scope>
    <source>
        <strain evidence="1 3">MDKW</strain>
    </source>
</reference>
<name>A0A3R9PI95_9CREN</name>
<sequence length="129" mass="14809">MTVVWTVKAVEEWCEEHGGLSSYKEAREKFGRWIHSASYESCSELRRRVEEYLESKKTEPGDLLALRMFCGAAIDTELEYNERIYNLLKEALRHIAETGDDIIIRSHAKVLIELITVAEKLKSGIVCFG</sequence>
<accession>A0A3R9PI95</accession>
<evidence type="ECO:0000313" key="1">
    <source>
        <dbReference type="EMBL" id="RSN74957.1"/>
    </source>
</evidence>
<evidence type="ECO:0000313" key="4">
    <source>
        <dbReference type="Proteomes" id="UP000316217"/>
    </source>
</evidence>
<organism evidence="1 3">
    <name type="scientific">Candidatus Methanodesulfokora washburnensis</name>
    <dbReference type="NCBI Taxonomy" id="2478471"/>
    <lineage>
        <taxon>Archaea</taxon>
        <taxon>Thermoproteota</taxon>
        <taxon>Candidatus Korarchaeia</taxon>
        <taxon>Candidatus Korarchaeia incertae sedis</taxon>
        <taxon>Candidatus Methanodesulfokora</taxon>
    </lineage>
</organism>
<reference evidence="2 4" key="2">
    <citation type="journal article" date="2019" name="Nat. Microbiol.">
        <title>Wide diversity of methane and short-chain alkane metabolisms in uncultured archaea.</title>
        <authorList>
            <person name="Borrel G."/>
            <person name="Adam P.S."/>
            <person name="McKay L.J."/>
            <person name="Chen L.X."/>
            <person name="Sierra-Garcia I.N."/>
            <person name="Sieber C.M."/>
            <person name="Letourneur Q."/>
            <person name="Ghozlane A."/>
            <person name="Andersen G.L."/>
            <person name="Li W.J."/>
            <person name="Hallam S.J."/>
            <person name="Muyzer G."/>
            <person name="de Oliveira V.M."/>
            <person name="Inskeep W.P."/>
            <person name="Banfield J.F."/>
            <person name="Gribaldo S."/>
        </authorList>
    </citation>
    <scope>NUCLEOTIDE SEQUENCE [LARGE SCALE GENOMIC DNA]</scope>
    <source>
        <strain evidence="2">NM4</strain>
    </source>
</reference>
<gene>
    <name evidence="1" type="ORF">D6D85_07170</name>
    <name evidence="2" type="ORF">EF810_00790</name>
</gene>